<evidence type="ECO:0000259" key="2">
    <source>
        <dbReference type="PROSITE" id="PS51677"/>
    </source>
</evidence>
<dbReference type="EMBL" id="MLJW01000003">
    <property type="protein sequence ID" value="OIR18256.1"/>
    <property type="molecule type" value="Genomic_DNA"/>
</dbReference>
<comment type="caution">
    <text evidence="3">The sequence shown here is derived from an EMBL/GenBank/DDBJ whole genome shotgun (WGS) entry which is preliminary data.</text>
</comment>
<keyword evidence="1" id="KW-0812">Transmembrane</keyword>
<protein>
    <submittedName>
        <fullName evidence="3">Peptidoglycan-N-acetylglucosamine deacetylase</fullName>
        <ecNumber evidence="3">3.5.1.104</ecNumber>
    </submittedName>
</protein>
<reference evidence="3" key="1">
    <citation type="submission" date="2016-10" db="EMBL/GenBank/DDBJ databases">
        <title>Sequence of Gallionella enrichment culture.</title>
        <authorList>
            <person name="Poehlein A."/>
            <person name="Muehling M."/>
            <person name="Daniel R."/>
        </authorList>
    </citation>
    <scope>NUCLEOTIDE SEQUENCE</scope>
</reference>
<evidence type="ECO:0000256" key="1">
    <source>
        <dbReference type="SAM" id="Phobius"/>
    </source>
</evidence>
<sequence length="269" mass="30138">MFFPCHNWMPTLAIKLSILVLASCVILTLWLTWLWPWTLGIVLINHLILTIAGLLPRSSLLGPNIIRLPPDAEQRGEVAITIDDGPDPEVTPQVLNILDHHGAKATFFCIGKLAARHPELCREIIRRGHSIENHSLSHKWYFSLLGPWGILREVRGAQILLRDITGQQPHFFRATAGLRNYKLDPVLAHLGLRLCSWTRRGFDTRVSDADLVFNSLVRNLDCGDILLLHDGNSATTPEGRPVILDVLPRLLNSLAELNLHSVSLRSAIK</sequence>
<organism evidence="3">
    <name type="scientific">mine drainage metagenome</name>
    <dbReference type="NCBI Taxonomy" id="410659"/>
    <lineage>
        <taxon>unclassified sequences</taxon>
        <taxon>metagenomes</taxon>
        <taxon>ecological metagenomes</taxon>
    </lineage>
</organism>
<evidence type="ECO:0000313" key="3">
    <source>
        <dbReference type="EMBL" id="OIR18256.1"/>
    </source>
</evidence>
<dbReference type="EC" id="3.5.1.104" evidence="3"/>
<dbReference type="CDD" id="cd10917">
    <property type="entry name" value="CE4_NodB_like_6s_7s"/>
    <property type="match status" value="1"/>
</dbReference>
<dbReference type="PROSITE" id="PS51677">
    <property type="entry name" value="NODB"/>
    <property type="match status" value="1"/>
</dbReference>
<dbReference type="PANTHER" id="PTHR10587:SF137">
    <property type="entry name" value="4-DEOXY-4-FORMAMIDO-L-ARABINOSE-PHOSPHOUNDECAPRENOL DEFORMYLASE ARND-RELATED"/>
    <property type="match status" value="1"/>
</dbReference>
<gene>
    <name evidence="3" type="primary">pgdA_2</name>
    <name evidence="3" type="ORF">GALL_15840</name>
</gene>
<keyword evidence="3" id="KW-0378">Hydrolase</keyword>
<name>A0A1J5TPS1_9ZZZZ</name>
<dbReference type="InterPro" id="IPR002509">
    <property type="entry name" value="NODB_dom"/>
</dbReference>
<dbReference type="GO" id="GO:0016810">
    <property type="term" value="F:hydrolase activity, acting on carbon-nitrogen (but not peptide) bonds"/>
    <property type="evidence" value="ECO:0007669"/>
    <property type="project" value="InterPro"/>
</dbReference>
<feature type="transmembrane region" description="Helical" evidence="1">
    <location>
        <begin position="37"/>
        <end position="55"/>
    </location>
</feature>
<proteinExistence type="predicted"/>
<keyword evidence="1" id="KW-0472">Membrane</keyword>
<keyword evidence="1" id="KW-1133">Transmembrane helix</keyword>
<dbReference type="InterPro" id="IPR050248">
    <property type="entry name" value="Polysacc_deacetylase_ArnD"/>
</dbReference>
<accession>A0A1J5TPS1</accession>
<feature type="transmembrane region" description="Helical" evidence="1">
    <location>
        <begin position="12"/>
        <end position="31"/>
    </location>
</feature>
<dbReference type="Pfam" id="PF01522">
    <property type="entry name" value="Polysacc_deac_1"/>
    <property type="match status" value="1"/>
</dbReference>
<dbReference type="AlphaFoldDB" id="A0A1J5TPS1"/>
<dbReference type="Gene3D" id="3.20.20.370">
    <property type="entry name" value="Glycoside hydrolase/deacetylase"/>
    <property type="match status" value="1"/>
</dbReference>
<dbReference type="InterPro" id="IPR011330">
    <property type="entry name" value="Glyco_hydro/deAcase_b/a-brl"/>
</dbReference>
<feature type="domain" description="NodB homology" evidence="2">
    <location>
        <begin position="76"/>
        <end position="262"/>
    </location>
</feature>
<dbReference type="SUPFAM" id="SSF88713">
    <property type="entry name" value="Glycoside hydrolase/deacetylase"/>
    <property type="match status" value="1"/>
</dbReference>
<dbReference type="GO" id="GO:0005975">
    <property type="term" value="P:carbohydrate metabolic process"/>
    <property type="evidence" value="ECO:0007669"/>
    <property type="project" value="InterPro"/>
</dbReference>
<dbReference type="PANTHER" id="PTHR10587">
    <property type="entry name" value="GLYCOSYL TRANSFERASE-RELATED"/>
    <property type="match status" value="1"/>
</dbReference>